<dbReference type="InterPro" id="IPR011335">
    <property type="entry name" value="Restrct_endonuc-II-like"/>
</dbReference>
<reference evidence="3 4" key="1">
    <citation type="submission" date="2019-08" db="EMBL/GenBank/DDBJ databases">
        <title>In-depth cultivation of the pig gut microbiome towards novel bacterial diversity and tailored functional studies.</title>
        <authorList>
            <person name="Wylensek D."/>
            <person name="Hitch T.C.A."/>
            <person name="Clavel T."/>
        </authorList>
    </citation>
    <scope>NUCLEOTIDE SEQUENCE [LARGE SCALE GENOMIC DNA]</scope>
    <source>
        <strain evidence="3 4">WCA-693-APC-5D-A</strain>
    </source>
</reference>
<dbReference type="InterPro" id="IPR011604">
    <property type="entry name" value="PDDEXK-like_dom_sf"/>
</dbReference>
<dbReference type="InterPro" id="IPR019080">
    <property type="entry name" value="YqaJ_viral_recombinase"/>
</dbReference>
<dbReference type="AlphaFoldDB" id="A0A6I2UJT2"/>
<protein>
    <recommendedName>
        <fullName evidence="2">YqaJ viral recombinase domain-containing protein</fullName>
    </recommendedName>
</protein>
<evidence type="ECO:0000313" key="3">
    <source>
        <dbReference type="EMBL" id="MSU09844.1"/>
    </source>
</evidence>
<dbReference type="EMBL" id="VUNR01000036">
    <property type="protein sequence ID" value="MSU09844.1"/>
    <property type="molecule type" value="Genomic_DNA"/>
</dbReference>
<dbReference type="SUPFAM" id="SSF52980">
    <property type="entry name" value="Restriction endonuclease-like"/>
    <property type="match status" value="1"/>
</dbReference>
<dbReference type="NCBIfam" id="TIGR03033">
    <property type="entry name" value="phage_rel_nuc"/>
    <property type="match status" value="1"/>
</dbReference>
<sequence>MDMSKKILAKTEGMLREEWLALRKQGIGGSDAAAACGLSRWKSPLGLWLEKTSSDTQSVYNEAMFWGTTLEPVIRDVFATKIGKVVEVMPYIFQSEDYPFMIADIDGIIREDDGSVSLVEIKTVSAFKAGEWADGLPAEYYIQIQHYLAVCELPRAYVVYLIGGNELHYEIVERDEETISTIIMLESAFWDKVVRRQKPDVDENSAEALDQLYPASNKTSIILPDEADKLLDDYMAIKAIEDDVKKQKNLLENQLKSMLGEAECAKSRNGFSVSWKEAVSTRLDTAALKKEQPDLVAKYTVRSCYRRFSVYKPKNNTDNK</sequence>
<feature type="coiled-coil region" evidence="1">
    <location>
        <begin position="237"/>
        <end position="268"/>
    </location>
</feature>
<dbReference type="Proteomes" id="UP000433181">
    <property type="component" value="Unassembled WGS sequence"/>
</dbReference>
<keyword evidence="4" id="KW-1185">Reference proteome</keyword>
<dbReference type="Gene3D" id="3.90.320.10">
    <property type="match status" value="1"/>
</dbReference>
<gene>
    <name evidence="3" type="ORF">FYJ84_12765</name>
</gene>
<feature type="domain" description="YqaJ viral recombinase" evidence="2">
    <location>
        <begin position="18"/>
        <end position="152"/>
    </location>
</feature>
<evidence type="ECO:0000259" key="2">
    <source>
        <dbReference type="Pfam" id="PF09588"/>
    </source>
</evidence>
<dbReference type="Pfam" id="PF09588">
    <property type="entry name" value="YqaJ"/>
    <property type="match status" value="1"/>
</dbReference>
<name>A0A6I2UJT2_9FIRM</name>
<comment type="caution">
    <text evidence="3">The sequence shown here is derived from an EMBL/GenBank/DDBJ whole genome shotgun (WGS) entry which is preliminary data.</text>
</comment>
<organism evidence="3 4">
    <name type="scientific">Anaerovibrio slackiae</name>
    <dbReference type="NCBI Taxonomy" id="2652309"/>
    <lineage>
        <taxon>Bacteria</taxon>
        <taxon>Bacillati</taxon>
        <taxon>Bacillota</taxon>
        <taxon>Negativicutes</taxon>
        <taxon>Selenomonadales</taxon>
        <taxon>Selenomonadaceae</taxon>
        <taxon>Anaerovibrio</taxon>
    </lineage>
</organism>
<evidence type="ECO:0000313" key="4">
    <source>
        <dbReference type="Proteomes" id="UP000433181"/>
    </source>
</evidence>
<proteinExistence type="predicted"/>
<evidence type="ECO:0000256" key="1">
    <source>
        <dbReference type="SAM" id="Coils"/>
    </source>
</evidence>
<dbReference type="PANTHER" id="PTHR46609">
    <property type="entry name" value="EXONUCLEASE, PHAGE-TYPE/RECB, C-TERMINAL DOMAIN-CONTAINING PROTEIN"/>
    <property type="match status" value="1"/>
</dbReference>
<dbReference type="InterPro" id="IPR051703">
    <property type="entry name" value="NF-kappa-B_Signaling_Reg"/>
</dbReference>
<dbReference type="PANTHER" id="PTHR46609:SF6">
    <property type="entry name" value="EXONUCLEASE, PHAGE-TYPE_RECB, C-TERMINAL DOMAIN-CONTAINING PROTEIN-RELATED"/>
    <property type="match status" value="1"/>
</dbReference>
<dbReference type="InterPro" id="IPR017482">
    <property type="entry name" value="Lambda-type_endonuclease"/>
</dbReference>
<keyword evidence="1" id="KW-0175">Coiled coil</keyword>
<accession>A0A6I2UJT2</accession>